<keyword evidence="2" id="KW-0812">Transmembrane</keyword>
<dbReference type="OrthoDB" id="3354175at2759"/>
<dbReference type="InterPro" id="IPR043837">
    <property type="entry name" value="Mtf2-like_C"/>
</dbReference>
<feature type="transmembrane region" description="Helical" evidence="2">
    <location>
        <begin position="137"/>
        <end position="161"/>
    </location>
</feature>
<evidence type="ECO:0000256" key="2">
    <source>
        <dbReference type="SAM" id="Phobius"/>
    </source>
</evidence>
<organism evidence="4 5">
    <name type="scientific">Hericium alpestre</name>
    <dbReference type="NCBI Taxonomy" id="135208"/>
    <lineage>
        <taxon>Eukaryota</taxon>
        <taxon>Fungi</taxon>
        <taxon>Dikarya</taxon>
        <taxon>Basidiomycota</taxon>
        <taxon>Agaricomycotina</taxon>
        <taxon>Agaricomycetes</taxon>
        <taxon>Russulales</taxon>
        <taxon>Hericiaceae</taxon>
        <taxon>Hericium</taxon>
    </lineage>
</organism>
<dbReference type="STRING" id="135208.A0A4Y9ZXE2"/>
<evidence type="ECO:0000259" key="3">
    <source>
        <dbReference type="Pfam" id="PF19189"/>
    </source>
</evidence>
<dbReference type="AlphaFoldDB" id="A0A4Y9ZXE2"/>
<name>A0A4Y9ZXE2_9AGAM</name>
<accession>A0A4Y9ZXE2</accession>
<evidence type="ECO:0000313" key="4">
    <source>
        <dbReference type="EMBL" id="TFY78571.1"/>
    </source>
</evidence>
<protein>
    <recommendedName>
        <fullName evidence="3">Mtf2-like C-terminal domain-containing protein</fullName>
    </recommendedName>
</protein>
<feature type="compositionally biased region" description="Basic residues" evidence="1">
    <location>
        <begin position="296"/>
        <end position="306"/>
    </location>
</feature>
<dbReference type="PANTHER" id="PTHR39468:SF1">
    <property type="entry name" value="MTF2-LIKE C-TERMINAL DOMAIN-CONTAINING PROTEIN"/>
    <property type="match status" value="1"/>
</dbReference>
<keyword evidence="2" id="KW-0472">Membrane</keyword>
<sequence length="337" mass="37847">MATPGDILPLDKAGIISTVLEDILYGFSVFMYGGTLWILFNRRTTKKVSRAMVVVATLLFIFPTMVCLTPAWILAIADLRTAYRRGHPPYHRRACGQPRFRAGRPGHVVCNPAQFTFVFKNAIYAFQTVTGDGVVSIWVIIFPLIMLCSVITTITGAVWACSQADPAQGDIFAAQTGRWITAFYASTLSTHSFVFGCTTPAYNELIETRWACFRDLRGVCEALEEMKANAIQPDGQTRKLVDNLRREFGQRNLWIEESDEDTGEVWNMMSTIERLVARPATDDRRAGWEHTGPQRRSSKTGSRKPSRAPLNAWKDSQNGSNDDKMDYGLWPSRGLVY</sequence>
<gene>
    <name evidence="4" type="ORF">EWM64_g5437</name>
</gene>
<reference evidence="4 5" key="1">
    <citation type="submission" date="2019-02" db="EMBL/GenBank/DDBJ databases">
        <title>Genome sequencing of the rare red list fungi Hericium alpestre (H. flagellum).</title>
        <authorList>
            <person name="Buettner E."/>
            <person name="Kellner H."/>
        </authorList>
    </citation>
    <scope>NUCLEOTIDE SEQUENCE [LARGE SCALE GENOMIC DNA]</scope>
    <source>
        <strain evidence="4 5">DSM 108284</strain>
    </source>
</reference>
<feature type="transmembrane region" description="Helical" evidence="2">
    <location>
        <begin position="23"/>
        <end position="40"/>
    </location>
</feature>
<proteinExistence type="predicted"/>
<dbReference type="GO" id="GO:0005739">
    <property type="term" value="C:mitochondrion"/>
    <property type="evidence" value="ECO:0007669"/>
    <property type="project" value="InterPro"/>
</dbReference>
<dbReference type="PANTHER" id="PTHR39468">
    <property type="entry name" value="CHROMOSOME 7, WHOLE GENOME SHOTGUN SEQUENCE"/>
    <property type="match status" value="1"/>
</dbReference>
<feature type="transmembrane region" description="Helical" evidence="2">
    <location>
        <begin position="52"/>
        <end position="75"/>
    </location>
</feature>
<evidence type="ECO:0000313" key="5">
    <source>
        <dbReference type="Proteomes" id="UP000298061"/>
    </source>
</evidence>
<keyword evidence="5" id="KW-1185">Reference proteome</keyword>
<dbReference type="Proteomes" id="UP000298061">
    <property type="component" value="Unassembled WGS sequence"/>
</dbReference>
<evidence type="ECO:0000256" key="1">
    <source>
        <dbReference type="SAM" id="MobiDB-lite"/>
    </source>
</evidence>
<feature type="region of interest" description="Disordered" evidence="1">
    <location>
        <begin position="282"/>
        <end position="326"/>
    </location>
</feature>
<comment type="caution">
    <text evidence="4">The sequence shown here is derived from an EMBL/GenBank/DDBJ whole genome shotgun (WGS) entry which is preliminary data.</text>
</comment>
<dbReference type="InterPro" id="IPR040009">
    <property type="entry name" value="Mtf2/C5D6.12-like"/>
</dbReference>
<feature type="domain" description="Mtf2-like C-terminal" evidence="3">
    <location>
        <begin position="185"/>
        <end position="274"/>
    </location>
</feature>
<dbReference type="Pfam" id="PF19189">
    <property type="entry name" value="Mtf2"/>
    <property type="match status" value="1"/>
</dbReference>
<keyword evidence="2" id="KW-1133">Transmembrane helix</keyword>
<dbReference type="EMBL" id="SFCI01000654">
    <property type="protein sequence ID" value="TFY78571.1"/>
    <property type="molecule type" value="Genomic_DNA"/>
</dbReference>